<evidence type="ECO:0000256" key="4">
    <source>
        <dbReference type="PROSITE-ProRule" id="PRU00335"/>
    </source>
</evidence>
<keyword evidence="3" id="KW-0804">Transcription</keyword>
<dbReference type="GO" id="GO:0000976">
    <property type="term" value="F:transcription cis-regulatory region binding"/>
    <property type="evidence" value="ECO:0007669"/>
    <property type="project" value="TreeGrafter"/>
</dbReference>
<dbReference type="SUPFAM" id="SSF46689">
    <property type="entry name" value="Homeodomain-like"/>
    <property type="match status" value="1"/>
</dbReference>
<dbReference type="PANTHER" id="PTHR30055:SF151">
    <property type="entry name" value="TRANSCRIPTIONAL REGULATORY PROTEIN"/>
    <property type="match status" value="1"/>
</dbReference>
<dbReference type="InterPro" id="IPR004111">
    <property type="entry name" value="Repressor_TetR_C"/>
</dbReference>
<accession>A0A1B2HSG0</accession>
<sequence>MAAERSGGGDAAKTLALLWRTPPEPKPVGRKPKVSVDQIVAAAIAVADREGLAAMSMARVAQELSVGTMSLYGHVPGKAELIDLMADTVLQQRDLSAEGTWRERVQHYAERTRAVYQAHPWMRDVSMVRPPLGPGLMDGQEFLLAALAGSGLEPRQVTVAHTAVEGFVHGAAAAEVDDHQVEEVTGESSDSWWGARQLFWDDYFDVERYPTMTAMWNAGGYDIDGTLADQVRRSFDYGLARLLDGIEGGLK</sequence>
<proteinExistence type="predicted"/>
<dbReference type="Gene3D" id="1.10.357.10">
    <property type="entry name" value="Tetracycline Repressor, domain 2"/>
    <property type="match status" value="1"/>
</dbReference>
<dbReference type="EMBL" id="CP016793">
    <property type="protein sequence ID" value="ANZ40680.1"/>
    <property type="molecule type" value="Genomic_DNA"/>
</dbReference>
<evidence type="ECO:0000259" key="5">
    <source>
        <dbReference type="PROSITE" id="PS50977"/>
    </source>
</evidence>
<evidence type="ECO:0000313" key="7">
    <source>
        <dbReference type="Proteomes" id="UP000093053"/>
    </source>
</evidence>
<dbReference type="OrthoDB" id="2570341at2"/>
<reference evidence="6 7" key="1">
    <citation type="submission" date="2016-07" db="EMBL/GenBank/DDBJ databases">
        <title>Complete genome sequence of the Lentzea guizhouensis DHS C013.</title>
        <authorList>
            <person name="Cao C."/>
        </authorList>
    </citation>
    <scope>NUCLEOTIDE SEQUENCE [LARGE SCALE GENOMIC DNA]</scope>
    <source>
        <strain evidence="6 7">DHS C013</strain>
    </source>
</reference>
<name>A0A1B2HSG0_9PSEU</name>
<dbReference type="Gene3D" id="1.10.10.60">
    <property type="entry name" value="Homeodomain-like"/>
    <property type="match status" value="1"/>
</dbReference>
<evidence type="ECO:0000256" key="3">
    <source>
        <dbReference type="ARBA" id="ARBA00023163"/>
    </source>
</evidence>
<dbReference type="GO" id="GO:0045892">
    <property type="term" value="P:negative regulation of DNA-templated transcription"/>
    <property type="evidence" value="ECO:0007669"/>
    <property type="project" value="InterPro"/>
</dbReference>
<feature type="domain" description="HTH tetR-type" evidence="5">
    <location>
        <begin position="33"/>
        <end position="93"/>
    </location>
</feature>
<dbReference type="AlphaFoldDB" id="A0A1B2HSG0"/>
<dbReference type="Pfam" id="PF00440">
    <property type="entry name" value="TetR_N"/>
    <property type="match status" value="1"/>
</dbReference>
<dbReference type="GO" id="GO:0003700">
    <property type="term" value="F:DNA-binding transcription factor activity"/>
    <property type="evidence" value="ECO:0007669"/>
    <property type="project" value="TreeGrafter"/>
</dbReference>
<dbReference type="SUPFAM" id="SSF48498">
    <property type="entry name" value="Tetracyclin repressor-like, C-terminal domain"/>
    <property type="match status" value="1"/>
</dbReference>
<keyword evidence="2 4" id="KW-0238">DNA-binding</keyword>
<dbReference type="InterPro" id="IPR009057">
    <property type="entry name" value="Homeodomain-like_sf"/>
</dbReference>
<dbReference type="RefSeq" id="WP_065919018.1">
    <property type="nucleotide sequence ID" value="NZ_CP016793.1"/>
</dbReference>
<dbReference type="Pfam" id="PF02909">
    <property type="entry name" value="TetR_C_1"/>
    <property type="match status" value="1"/>
</dbReference>
<gene>
    <name evidence="6" type="ORF">BBK82_36460</name>
</gene>
<dbReference type="Proteomes" id="UP000093053">
    <property type="component" value="Chromosome"/>
</dbReference>
<dbReference type="PROSITE" id="PS50977">
    <property type="entry name" value="HTH_TETR_2"/>
    <property type="match status" value="1"/>
</dbReference>
<evidence type="ECO:0000256" key="2">
    <source>
        <dbReference type="ARBA" id="ARBA00023125"/>
    </source>
</evidence>
<dbReference type="InterPro" id="IPR036271">
    <property type="entry name" value="Tet_transcr_reg_TetR-rel_C_sf"/>
</dbReference>
<organism evidence="6 7">
    <name type="scientific">Lentzea guizhouensis</name>
    <dbReference type="NCBI Taxonomy" id="1586287"/>
    <lineage>
        <taxon>Bacteria</taxon>
        <taxon>Bacillati</taxon>
        <taxon>Actinomycetota</taxon>
        <taxon>Actinomycetes</taxon>
        <taxon>Pseudonocardiales</taxon>
        <taxon>Pseudonocardiaceae</taxon>
        <taxon>Lentzea</taxon>
    </lineage>
</organism>
<dbReference type="KEGG" id="led:BBK82_36460"/>
<evidence type="ECO:0000313" key="6">
    <source>
        <dbReference type="EMBL" id="ANZ40680.1"/>
    </source>
</evidence>
<dbReference type="STRING" id="1586287.BBK82_36460"/>
<protein>
    <submittedName>
        <fullName evidence="6">TetR family transcriptional regulator</fullName>
    </submittedName>
</protein>
<evidence type="ECO:0000256" key="1">
    <source>
        <dbReference type="ARBA" id="ARBA00023015"/>
    </source>
</evidence>
<dbReference type="InterPro" id="IPR050109">
    <property type="entry name" value="HTH-type_TetR-like_transc_reg"/>
</dbReference>
<keyword evidence="7" id="KW-1185">Reference proteome</keyword>
<keyword evidence="1" id="KW-0805">Transcription regulation</keyword>
<dbReference type="InterPro" id="IPR001647">
    <property type="entry name" value="HTH_TetR"/>
</dbReference>
<dbReference type="PANTHER" id="PTHR30055">
    <property type="entry name" value="HTH-TYPE TRANSCRIPTIONAL REGULATOR RUTR"/>
    <property type="match status" value="1"/>
</dbReference>
<feature type="DNA-binding region" description="H-T-H motif" evidence="4">
    <location>
        <begin position="56"/>
        <end position="75"/>
    </location>
</feature>